<comment type="caution">
    <text evidence="4">The sequence shown here is derived from an EMBL/GenBank/DDBJ whole genome shotgun (WGS) entry which is preliminary data.</text>
</comment>
<feature type="region of interest" description="Disordered" evidence="1">
    <location>
        <begin position="267"/>
        <end position="323"/>
    </location>
</feature>
<evidence type="ECO:0000313" key="5">
    <source>
        <dbReference type="Proteomes" id="UP000290288"/>
    </source>
</evidence>
<dbReference type="PROSITE" id="PS50249">
    <property type="entry name" value="MPN"/>
    <property type="match status" value="1"/>
</dbReference>
<feature type="region of interest" description="Disordered" evidence="1">
    <location>
        <begin position="335"/>
        <end position="370"/>
    </location>
</feature>
<gene>
    <name evidence="4" type="ORF">EST38_g698</name>
</gene>
<evidence type="ECO:0000256" key="1">
    <source>
        <dbReference type="SAM" id="MobiDB-lite"/>
    </source>
</evidence>
<feature type="compositionally biased region" description="Low complexity" evidence="1">
    <location>
        <begin position="411"/>
        <end position="424"/>
    </location>
</feature>
<dbReference type="InterPro" id="IPR035996">
    <property type="entry name" value="4pyrrol_Methylase_sf"/>
</dbReference>
<dbReference type="Proteomes" id="UP000290288">
    <property type="component" value="Unassembled WGS sequence"/>
</dbReference>
<dbReference type="GO" id="GO:0008168">
    <property type="term" value="F:methyltransferase activity"/>
    <property type="evidence" value="ECO:0007669"/>
    <property type="project" value="InterPro"/>
</dbReference>
<name>A0A4Q2E024_9AGAR</name>
<evidence type="ECO:0000313" key="4">
    <source>
        <dbReference type="EMBL" id="RXW25182.1"/>
    </source>
</evidence>
<evidence type="ECO:0000259" key="3">
    <source>
        <dbReference type="PROSITE" id="PS50249"/>
    </source>
</evidence>
<dbReference type="InterPro" id="IPR037518">
    <property type="entry name" value="MPN"/>
</dbReference>
<sequence length="579" mass="63444">MVRKVRSGQDVVGLFYGHPSVFVHPSHRAIKIAREEGYHAKMLPGISAEDWLFADLGIDPSVNGTTTYEATNLLTRDRPLNPASNLILWQVGVVGNMEFNFTDMQVIPKSSFMSQPQLTCDNDQLTIWDLKDPQIRKKINGCSTFHIPPLAGASLDPSFAQPAAEDRLVKKALSELANHQPGRNYDPLREGTALPEALERLALASKSLQEFQANRKIWVEKNGLGLDEEGKKALITGQGIHAILSLMQTTRRKPVCHTCHHYMEGHKRVGGSPVCPTPDKRVVSPGRSLISPPPSPSPRSGTVSTVPLTDRSSSGPSVQREESLELCRNLKFDRLPTGGYRRRNPNWDSSADIPQTPHAPPNPSRLREPSPAFSVSTVLVDEDGYPLHGLSGNGNESDIEDDRFSDASSEDSIVSDMTSDSSSSTARRRLQGSALGRQPSFVSRIADYARFNKSMVTIFRAKRDEISTIESRARRRGVHTAMMGALPAGMDTSRHHRSPSPSDDSMFVVLGKSATMVKEVAENARGQLGTEDSFNDVMPGTLVRNPRVEGPRMITIPHVILIAVITSCVVVYGLSLISP</sequence>
<dbReference type="SUPFAM" id="SSF53790">
    <property type="entry name" value="Tetrapyrrole methylase"/>
    <property type="match status" value="1"/>
</dbReference>
<keyword evidence="2" id="KW-0812">Transmembrane</keyword>
<feature type="transmembrane region" description="Helical" evidence="2">
    <location>
        <begin position="556"/>
        <end position="577"/>
    </location>
</feature>
<feature type="region of interest" description="Disordered" evidence="1">
    <location>
        <begin position="384"/>
        <end position="434"/>
    </location>
</feature>
<dbReference type="AlphaFoldDB" id="A0A4Q2E024"/>
<dbReference type="STRING" id="2316362.A0A4Q2E024"/>
<accession>A0A4Q2E024</accession>
<feature type="compositionally biased region" description="Low complexity" evidence="1">
    <location>
        <begin position="298"/>
        <end position="307"/>
    </location>
</feature>
<organism evidence="4 5">
    <name type="scientific">Candolleomyces aberdarensis</name>
    <dbReference type="NCBI Taxonomy" id="2316362"/>
    <lineage>
        <taxon>Eukaryota</taxon>
        <taxon>Fungi</taxon>
        <taxon>Dikarya</taxon>
        <taxon>Basidiomycota</taxon>
        <taxon>Agaricomycotina</taxon>
        <taxon>Agaricomycetes</taxon>
        <taxon>Agaricomycetidae</taxon>
        <taxon>Agaricales</taxon>
        <taxon>Agaricineae</taxon>
        <taxon>Psathyrellaceae</taxon>
        <taxon>Candolleomyces</taxon>
    </lineage>
</organism>
<reference evidence="4 5" key="1">
    <citation type="submission" date="2019-01" db="EMBL/GenBank/DDBJ databases">
        <title>Draft genome sequence of Psathyrella aberdarensis IHI B618.</title>
        <authorList>
            <person name="Buettner E."/>
            <person name="Kellner H."/>
        </authorList>
    </citation>
    <scope>NUCLEOTIDE SEQUENCE [LARGE SCALE GENOMIC DNA]</scope>
    <source>
        <strain evidence="4 5">IHI B618</strain>
    </source>
</reference>
<proteinExistence type="predicted"/>
<protein>
    <recommendedName>
        <fullName evidence="3">MPN domain-containing protein</fullName>
    </recommendedName>
</protein>
<dbReference type="OrthoDB" id="3252109at2759"/>
<keyword evidence="2" id="KW-0472">Membrane</keyword>
<dbReference type="EMBL" id="SDEE01000008">
    <property type="protein sequence ID" value="RXW25182.1"/>
    <property type="molecule type" value="Genomic_DNA"/>
</dbReference>
<feature type="domain" description="MPN" evidence="3">
    <location>
        <begin position="1"/>
        <end position="74"/>
    </location>
</feature>
<dbReference type="InterPro" id="IPR000878">
    <property type="entry name" value="4pyrrol_Mease"/>
</dbReference>
<evidence type="ECO:0000256" key="2">
    <source>
        <dbReference type="SAM" id="Phobius"/>
    </source>
</evidence>
<dbReference type="Pfam" id="PF00590">
    <property type="entry name" value="TP_methylase"/>
    <property type="match status" value="1"/>
</dbReference>
<keyword evidence="2" id="KW-1133">Transmembrane helix</keyword>
<keyword evidence="5" id="KW-1185">Reference proteome</keyword>